<evidence type="ECO:0000313" key="3">
    <source>
        <dbReference type="Proteomes" id="UP000294933"/>
    </source>
</evidence>
<feature type="compositionally biased region" description="Basic and acidic residues" evidence="1">
    <location>
        <begin position="145"/>
        <end position="158"/>
    </location>
</feature>
<dbReference type="EMBL" id="ML170158">
    <property type="protein sequence ID" value="TDL27946.1"/>
    <property type="molecule type" value="Genomic_DNA"/>
</dbReference>
<feature type="region of interest" description="Disordered" evidence="1">
    <location>
        <begin position="125"/>
        <end position="158"/>
    </location>
</feature>
<feature type="compositionally biased region" description="Low complexity" evidence="1">
    <location>
        <begin position="654"/>
        <end position="665"/>
    </location>
</feature>
<feature type="compositionally biased region" description="Low complexity" evidence="1">
    <location>
        <begin position="761"/>
        <end position="781"/>
    </location>
</feature>
<feature type="compositionally biased region" description="Basic and acidic residues" evidence="1">
    <location>
        <begin position="80"/>
        <end position="95"/>
    </location>
</feature>
<dbReference type="AlphaFoldDB" id="A0A4Y7QKR1"/>
<feature type="region of interest" description="Disordered" evidence="1">
    <location>
        <begin position="1"/>
        <end position="109"/>
    </location>
</feature>
<feature type="compositionally biased region" description="Basic and acidic residues" evidence="1">
    <location>
        <begin position="865"/>
        <end position="879"/>
    </location>
</feature>
<feature type="compositionally biased region" description="Pro residues" evidence="1">
    <location>
        <begin position="200"/>
        <end position="218"/>
    </location>
</feature>
<feature type="compositionally biased region" description="Polar residues" evidence="1">
    <location>
        <begin position="782"/>
        <end position="793"/>
    </location>
</feature>
<dbReference type="Proteomes" id="UP000294933">
    <property type="component" value="Unassembled WGS sequence"/>
</dbReference>
<proteinExistence type="predicted"/>
<gene>
    <name evidence="2" type="ORF">BD410DRAFT_818478</name>
</gene>
<feature type="compositionally biased region" description="Polar residues" evidence="1">
    <location>
        <begin position="629"/>
        <end position="649"/>
    </location>
</feature>
<feature type="compositionally biased region" description="Polar residues" evidence="1">
    <location>
        <begin position="96"/>
        <end position="109"/>
    </location>
</feature>
<evidence type="ECO:0000313" key="2">
    <source>
        <dbReference type="EMBL" id="TDL27946.1"/>
    </source>
</evidence>
<feature type="compositionally biased region" description="Low complexity" evidence="1">
    <location>
        <begin position="10"/>
        <end position="19"/>
    </location>
</feature>
<name>A0A4Y7QKR1_9AGAM</name>
<keyword evidence="3" id="KW-1185">Reference proteome</keyword>
<feature type="compositionally biased region" description="Acidic residues" evidence="1">
    <location>
        <begin position="704"/>
        <end position="716"/>
    </location>
</feature>
<dbReference type="VEuPathDB" id="FungiDB:BD410DRAFT_818478"/>
<feature type="compositionally biased region" description="Low complexity" evidence="1">
    <location>
        <begin position="611"/>
        <end position="628"/>
    </location>
</feature>
<organism evidence="2 3">
    <name type="scientific">Rickenella mellea</name>
    <dbReference type="NCBI Taxonomy" id="50990"/>
    <lineage>
        <taxon>Eukaryota</taxon>
        <taxon>Fungi</taxon>
        <taxon>Dikarya</taxon>
        <taxon>Basidiomycota</taxon>
        <taxon>Agaricomycotina</taxon>
        <taxon>Agaricomycetes</taxon>
        <taxon>Hymenochaetales</taxon>
        <taxon>Rickenellaceae</taxon>
        <taxon>Rickenella</taxon>
    </lineage>
</organism>
<feature type="compositionally biased region" description="Basic and acidic residues" evidence="1">
    <location>
        <begin position="252"/>
        <end position="275"/>
    </location>
</feature>
<feature type="compositionally biased region" description="Low complexity" evidence="1">
    <location>
        <begin position="576"/>
        <end position="596"/>
    </location>
</feature>
<evidence type="ECO:0000256" key="1">
    <source>
        <dbReference type="SAM" id="MobiDB-lite"/>
    </source>
</evidence>
<feature type="compositionally biased region" description="Low complexity" evidence="1">
    <location>
        <begin position="503"/>
        <end position="533"/>
    </location>
</feature>
<accession>A0A4Y7QKR1</accession>
<feature type="region of interest" description="Disordered" evidence="1">
    <location>
        <begin position="185"/>
        <end position="355"/>
    </location>
</feature>
<feature type="compositionally biased region" description="Polar residues" evidence="1">
    <location>
        <begin position="305"/>
        <end position="315"/>
    </location>
</feature>
<feature type="compositionally biased region" description="Low complexity" evidence="1">
    <location>
        <begin position="316"/>
        <end position="351"/>
    </location>
</feature>
<feature type="compositionally biased region" description="Basic and acidic residues" evidence="1">
    <location>
        <begin position="720"/>
        <end position="734"/>
    </location>
</feature>
<dbReference type="OrthoDB" id="3269842at2759"/>
<feature type="compositionally biased region" description="Low complexity" evidence="1">
    <location>
        <begin position="549"/>
        <end position="566"/>
    </location>
</feature>
<sequence>MAYSAQSHRSTMSMSTTSSLALPSPQVQQRRLSHPPPAPLDLPEPTVNERRGQGRPPSPLRNGVIADPFTGELSELSEDGSVRHSTQDGHDDHDAQSWSERSQSPTPSMAQLATTFAQRVGSLVSNMSPRSGVGGMPTDEELEAEAEREREMSRREAERILMREAQERERKHVEDRVLALLHNNARVAGSGSNVSSPSDVLPPPPSRSQSSPNPPSPSPSQKESTGWFATVKSKLTPTKDPPTPAQQIILETKAREKEKKKNKDKDKDKDKDKGEWPSSPSAKTGDPAFLNLATSAAATAPINPHTYTPNHRYSMSTASPTSPTPASRTVVHSQSQPSLSPSPMRSSSADSPSREAAPFYAQFNAQGTLDVPATLLVIAGRFEKLERWTVGHVRALEERMGDVERWLVEKEKEKETQKELDPSHTRQSGHEEASLNDETNNKDLAEIREEMAELSGRVSEIGREMAKFATAQGNLSSGPSRSVASSTITTINPMTAVHSSANASAARSLPTLPPLSSSSAPSTSMSMSTPQPLRGRSTDVSTTSPPPLSAGGTTMMTATTSSSRTRLPYPTGDYTSPPGSVLSPLSPTSSPPSSLSEARNKRPISIAGLPTSSSVGSTSSASISQQSGMTTPSGLPRSSSPVNRLTNLTPPKAPASSLRPSSASPSPTPRKRYTVALGGPIVPPPSDSEENTYRGKISASPVEGDSDEDGDGEESGSDGGEGRRRYGHAREETIGKSAARMGAGVGKEAARSETSLRLRGSTSFTNNNNNNTNSNSNSNSNKFNAYANTNNISADARPSPPGSRIRAQSAYGAPSGYVPPPSPSPTSTTTPLRPRIRTRSTDRFRPGSASGDFSSNSAKFVDPLVIRKQEKDKVPEPRTPKATNGRNKVPIGDLVKFFDGDK</sequence>
<protein>
    <submittedName>
        <fullName evidence="2">Uncharacterized protein</fullName>
    </submittedName>
</protein>
<feature type="region of interest" description="Disordered" evidence="1">
    <location>
        <begin position="499"/>
        <end position="890"/>
    </location>
</feature>
<feature type="region of interest" description="Disordered" evidence="1">
    <location>
        <begin position="412"/>
        <end position="444"/>
    </location>
</feature>
<reference evidence="2 3" key="1">
    <citation type="submission" date="2018-06" db="EMBL/GenBank/DDBJ databases">
        <title>A transcriptomic atlas of mushroom development highlights an independent origin of complex multicellularity.</title>
        <authorList>
            <consortium name="DOE Joint Genome Institute"/>
            <person name="Krizsan K."/>
            <person name="Almasi E."/>
            <person name="Merenyi Z."/>
            <person name="Sahu N."/>
            <person name="Viragh M."/>
            <person name="Koszo T."/>
            <person name="Mondo S."/>
            <person name="Kiss B."/>
            <person name="Balint B."/>
            <person name="Kues U."/>
            <person name="Barry K."/>
            <person name="Hegedus J.C."/>
            <person name="Henrissat B."/>
            <person name="Johnson J."/>
            <person name="Lipzen A."/>
            <person name="Ohm R."/>
            <person name="Nagy I."/>
            <person name="Pangilinan J."/>
            <person name="Yan J."/>
            <person name="Xiong Y."/>
            <person name="Grigoriev I.V."/>
            <person name="Hibbett D.S."/>
            <person name="Nagy L.G."/>
        </authorList>
    </citation>
    <scope>NUCLEOTIDE SEQUENCE [LARGE SCALE GENOMIC DNA]</scope>
    <source>
        <strain evidence="2 3">SZMC22713</strain>
    </source>
</reference>